<protein>
    <recommendedName>
        <fullName evidence="7">EamA domain-containing protein</fullName>
    </recommendedName>
</protein>
<feature type="transmembrane region" description="Helical" evidence="6">
    <location>
        <begin position="16"/>
        <end position="36"/>
    </location>
</feature>
<dbReference type="STRING" id="632955.GCA_000829675_03045"/>
<evidence type="ECO:0000256" key="3">
    <source>
        <dbReference type="ARBA" id="ARBA00022692"/>
    </source>
</evidence>
<evidence type="ECO:0000256" key="4">
    <source>
        <dbReference type="ARBA" id="ARBA00022989"/>
    </source>
</evidence>
<evidence type="ECO:0000313" key="8">
    <source>
        <dbReference type="EMBL" id="EPF70344.1"/>
    </source>
</evidence>
<dbReference type="InterPro" id="IPR051258">
    <property type="entry name" value="Diverse_Substrate_Transporter"/>
</dbReference>
<feature type="transmembrane region" description="Helical" evidence="6">
    <location>
        <begin position="246"/>
        <end position="264"/>
    </location>
</feature>
<name>S3N7T4_9GAMM</name>
<dbReference type="HOGENOM" id="CLU_033863_21_0_6"/>
<dbReference type="PANTHER" id="PTHR42920:SF5">
    <property type="entry name" value="EAMA DOMAIN-CONTAINING PROTEIN"/>
    <property type="match status" value="1"/>
</dbReference>
<dbReference type="eggNOG" id="COG0697">
    <property type="taxonomic scope" value="Bacteria"/>
</dbReference>
<evidence type="ECO:0000256" key="2">
    <source>
        <dbReference type="ARBA" id="ARBA00022475"/>
    </source>
</evidence>
<dbReference type="PANTHER" id="PTHR42920">
    <property type="entry name" value="OS03G0707200 PROTEIN-RELATED"/>
    <property type="match status" value="1"/>
</dbReference>
<accession>S3N7T4</accession>
<dbReference type="InterPro" id="IPR000620">
    <property type="entry name" value="EamA_dom"/>
</dbReference>
<evidence type="ECO:0000256" key="5">
    <source>
        <dbReference type="ARBA" id="ARBA00023136"/>
    </source>
</evidence>
<keyword evidence="3 6" id="KW-0812">Transmembrane</keyword>
<feature type="transmembrane region" description="Helical" evidence="6">
    <location>
        <begin position="270"/>
        <end position="288"/>
    </location>
</feature>
<feature type="transmembrane region" description="Helical" evidence="6">
    <location>
        <begin position="72"/>
        <end position="89"/>
    </location>
</feature>
<feature type="transmembrane region" description="Helical" evidence="6">
    <location>
        <begin position="42"/>
        <end position="60"/>
    </location>
</feature>
<reference evidence="8 9" key="1">
    <citation type="submission" date="2013-06" db="EMBL/GenBank/DDBJ databases">
        <title>The Genome Sequence of Acinetobacter rudis CIP 110305.</title>
        <authorList>
            <consortium name="The Broad Institute Genome Sequencing Platform"/>
            <consortium name="The Broad Institute Genome Sequencing Center for Infectious Disease"/>
            <person name="Cerqueira G."/>
            <person name="Feldgarden M."/>
            <person name="Courvalin P."/>
            <person name="Perichon B."/>
            <person name="Grillot-Courvalin C."/>
            <person name="Clermont D."/>
            <person name="Rocha E."/>
            <person name="Yoon E.-J."/>
            <person name="Nemec A."/>
            <person name="Young S.K."/>
            <person name="Zeng Q."/>
            <person name="Gargeya S."/>
            <person name="Fitzgerald M."/>
            <person name="Abouelleil A."/>
            <person name="Alvarado L."/>
            <person name="Berlin A.M."/>
            <person name="Chapman S.B."/>
            <person name="Dewar J."/>
            <person name="Goldberg J."/>
            <person name="Griggs A."/>
            <person name="Gujja S."/>
            <person name="Hansen M."/>
            <person name="Howarth C."/>
            <person name="Imamovic A."/>
            <person name="Larimer J."/>
            <person name="McCowan C."/>
            <person name="Murphy C."/>
            <person name="Pearson M."/>
            <person name="Priest M."/>
            <person name="Roberts A."/>
            <person name="Saif S."/>
            <person name="Shea T."/>
            <person name="Sykes S."/>
            <person name="Wortman J."/>
            <person name="Nusbaum C."/>
            <person name="Birren B."/>
        </authorList>
    </citation>
    <scope>NUCLEOTIDE SEQUENCE [LARGE SCALE GENOMIC DNA]</scope>
    <source>
        <strain evidence="8 9">CIP 110305</strain>
    </source>
</reference>
<organism evidence="8 9">
    <name type="scientific">Acinetobacter rudis CIP 110305</name>
    <dbReference type="NCBI Taxonomy" id="421052"/>
    <lineage>
        <taxon>Bacteria</taxon>
        <taxon>Pseudomonadati</taxon>
        <taxon>Pseudomonadota</taxon>
        <taxon>Gammaproteobacteria</taxon>
        <taxon>Moraxellales</taxon>
        <taxon>Moraxellaceae</taxon>
        <taxon>Acinetobacter</taxon>
    </lineage>
</organism>
<dbReference type="GO" id="GO:0005886">
    <property type="term" value="C:plasma membrane"/>
    <property type="evidence" value="ECO:0007669"/>
    <property type="project" value="UniProtKB-SubCell"/>
</dbReference>
<feature type="transmembrane region" description="Helical" evidence="6">
    <location>
        <begin position="154"/>
        <end position="175"/>
    </location>
</feature>
<dbReference type="SUPFAM" id="SSF103481">
    <property type="entry name" value="Multidrug resistance efflux transporter EmrE"/>
    <property type="match status" value="2"/>
</dbReference>
<evidence type="ECO:0000313" key="9">
    <source>
        <dbReference type="Proteomes" id="UP000014568"/>
    </source>
</evidence>
<feature type="transmembrane region" description="Helical" evidence="6">
    <location>
        <begin position="127"/>
        <end position="148"/>
    </location>
</feature>
<sequence>MSNISPNWIQSKAPQLSLLFMTVIWGGTFIVVQYALNYSTPMFFVGCRFAAAAFFVSLLYWRELRGMTRKDLIAGFMIGAAIAGGYGMQTVGLQSISSSESAFLTALYVPLVPILLWIIFRKAPHIMTWIGVVMAFIGLLLLTGNGLNQLHFNFGQMITIIGSISIALEIIFIGYFSKHVNLARVTVLQLAFASIVSFVSMPFIGELAIPAFSWPLLLIAAGLGGASAFIQLVMNWAQRFVDPTQAAIIYAAEPVWAGIIGRLAGERLPFSALAGGMLVVLAVIVSQIKPRFLLKKLKKQQKTS</sequence>
<evidence type="ECO:0000256" key="1">
    <source>
        <dbReference type="ARBA" id="ARBA00004651"/>
    </source>
</evidence>
<keyword evidence="2" id="KW-1003">Cell membrane</keyword>
<keyword evidence="9" id="KW-1185">Reference proteome</keyword>
<dbReference type="PATRIC" id="fig|421052.3.peg.3298"/>
<dbReference type="OrthoDB" id="9804865at2"/>
<evidence type="ECO:0000259" key="7">
    <source>
        <dbReference type="Pfam" id="PF00892"/>
    </source>
</evidence>
<dbReference type="Pfam" id="PF00892">
    <property type="entry name" value="EamA"/>
    <property type="match status" value="2"/>
</dbReference>
<feature type="transmembrane region" description="Helical" evidence="6">
    <location>
        <begin position="101"/>
        <end position="120"/>
    </location>
</feature>
<comment type="caution">
    <text evidence="8">The sequence shown here is derived from an EMBL/GenBank/DDBJ whole genome shotgun (WGS) entry which is preliminary data.</text>
</comment>
<feature type="transmembrane region" description="Helical" evidence="6">
    <location>
        <begin position="211"/>
        <end position="234"/>
    </location>
</feature>
<keyword evidence="5 6" id="KW-0472">Membrane</keyword>
<evidence type="ECO:0000256" key="6">
    <source>
        <dbReference type="SAM" id="Phobius"/>
    </source>
</evidence>
<dbReference type="InterPro" id="IPR037185">
    <property type="entry name" value="EmrE-like"/>
</dbReference>
<dbReference type="AlphaFoldDB" id="S3N7T4"/>
<comment type="subcellular location">
    <subcellularLocation>
        <location evidence="1">Cell membrane</location>
        <topology evidence="1">Multi-pass membrane protein</topology>
    </subcellularLocation>
</comment>
<dbReference type="EMBL" id="ATGI01000038">
    <property type="protein sequence ID" value="EPF70344.1"/>
    <property type="molecule type" value="Genomic_DNA"/>
</dbReference>
<dbReference type="Proteomes" id="UP000014568">
    <property type="component" value="Unassembled WGS sequence"/>
</dbReference>
<proteinExistence type="predicted"/>
<keyword evidence="4 6" id="KW-1133">Transmembrane helix</keyword>
<feature type="transmembrane region" description="Helical" evidence="6">
    <location>
        <begin position="187"/>
        <end position="205"/>
    </location>
</feature>
<gene>
    <name evidence="8" type="ORF">F945_03365</name>
</gene>
<feature type="domain" description="EamA" evidence="7">
    <location>
        <begin position="17"/>
        <end position="143"/>
    </location>
</feature>
<feature type="domain" description="EamA" evidence="7">
    <location>
        <begin position="154"/>
        <end position="285"/>
    </location>
</feature>